<dbReference type="AlphaFoldDB" id="A0A4R0RBL2"/>
<evidence type="ECO:0000259" key="1">
    <source>
        <dbReference type="Pfam" id="PF01965"/>
    </source>
</evidence>
<dbReference type="CDD" id="cd03139">
    <property type="entry name" value="GATase1_PfpI_2"/>
    <property type="match status" value="1"/>
</dbReference>
<dbReference type="InterPro" id="IPR002818">
    <property type="entry name" value="DJ-1/PfpI"/>
</dbReference>
<dbReference type="OrthoDB" id="543156at2759"/>
<dbReference type="PANTHER" id="PTHR43130">
    <property type="entry name" value="ARAC-FAMILY TRANSCRIPTIONAL REGULATOR"/>
    <property type="match status" value="1"/>
</dbReference>
<dbReference type="EMBL" id="RWJN01000344">
    <property type="protein sequence ID" value="TCD62795.1"/>
    <property type="molecule type" value="Genomic_DNA"/>
</dbReference>
<dbReference type="Pfam" id="PF01965">
    <property type="entry name" value="DJ-1_PfpI"/>
    <property type="match status" value="1"/>
</dbReference>
<dbReference type="STRING" id="92696.A0A4R0RBL2"/>
<name>A0A4R0RBL2_9APHY</name>
<accession>A0A4R0RBL2</accession>
<dbReference type="InterPro" id="IPR029062">
    <property type="entry name" value="Class_I_gatase-like"/>
</dbReference>
<dbReference type="Proteomes" id="UP000292702">
    <property type="component" value="Unassembled WGS sequence"/>
</dbReference>
<comment type="caution">
    <text evidence="2">The sequence shown here is derived from an EMBL/GenBank/DDBJ whole genome shotgun (WGS) entry which is preliminary data.</text>
</comment>
<reference evidence="2 3" key="1">
    <citation type="submission" date="2018-11" db="EMBL/GenBank/DDBJ databases">
        <title>Genome assembly of Steccherinum ochraceum LE-BIN_3174, the white-rot fungus of the Steccherinaceae family (The Residual Polyporoid clade, Polyporales, Basidiomycota).</title>
        <authorList>
            <person name="Fedorova T.V."/>
            <person name="Glazunova O.A."/>
            <person name="Landesman E.O."/>
            <person name="Moiseenko K.V."/>
            <person name="Psurtseva N.V."/>
            <person name="Savinova O.S."/>
            <person name="Shakhova N.V."/>
            <person name="Tyazhelova T.V."/>
            <person name="Vasina D.V."/>
        </authorList>
    </citation>
    <scope>NUCLEOTIDE SEQUENCE [LARGE SCALE GENOMIC DNA]</scope>
    <source>
        <strain evidence="2 3">LE-BIN_3174</strain>
    </source>
</reference>
<gene>
    <name evidence="2" type="ORF">EIP91_006388</name>
</gene>
<sequence>MPNLEDIQVLKMAVCIFPNVTTLDFQGPLEQFGYLIPSRLQNNHYNPELNVPKYALDITYVSPTEELVYPMAGAPMKGSTTYDKVLAADPPEQFNILLVPGGFGIRPNVIPPSLLKFVAHQAPGADYVLSVCTGAWVLAQAGVLGGKRATTNKAVFKVAKAATEGQNITWIPKARWVVDGNFWTSSGVTAGIDMTGAFMEHLVGEDFARKVRNRLEVSVRKQDDDEFAEVYGLV</sequence>
<proteinExistence type="predicted"/>
<protein>
    <recommendedName>
        <fullName evidence="1">DJ-1/PfpI domain-containing protein</fullName>
    </recommendedName>
</protein>
<dbReference type="InterPro" id="IPR052158">
    <property type="entry name" value="INH-QAR"/>
</dbReference>
<dbReference type="SUPFAM" id="SSF52317">
    <property type="entry name" value="Class I glutamine amidotransferase-like"/>
    <property type="match status" value="1"/>
</dbReference>
<evidence type="ECO:0000313" key="2">
    <source>
        <dbReference type="EMBL" id="TCD62795.1"/>
    </source>
</evidence>
<organism evidence="2 3">
    <name type="scientific">Steccherinum ochraceum</name>
    <dbReference type="NCBI Taxonomy" id="92696"/>
    <lineage>
        <taxon>Eukaryota</taxon>
        <taxon>Fungi</taxon>
        <taxon>Dikarya</taxon>
        <taxon>Basidiomycota</taxon>
        <taxon>Agaricomycotina</taxon>
        <taxon>Agaricomycetes</taxon>
        <taxon>Polyporales</taxon>
        <taxon>Steccherinaceae</taxon>
        <taxon>Steccherinum</taxon>
    </lineage>
</organism>
<feature type="domain" description="DJ-1/PfpI" evidence="1">
    <location>
        <begin position="55"/>
        <end position="200"/>
    </location>
</feature>
<keyword evidence="3" id="KW-1185">Reference proteome</keyword>
<dbReference type="PANTHER" id="PTHR43130:SF15">
    <property type="entry name" value="THIJ_PFPI FAMILY PROTEIN (AFU_ORTHOLOGUE AFUA_5G14240)"/>
    <property type="match status" value="1"/>
</dbReference>
<evidence type="ECO:0000313" key="3">
    <source>
        <dbReference type="Proteomes" id="UP000292702"/>
    </source>
</evidence>
<dbReference type="Gene3D" id="3.40.50.880">
    <property type="match status" value="1"/>
</dbReference>